<dbReference type="OrthoDB" id="1600564at2759"/>
<dbReference type="AlphaFoldDB" id="A0A1S3YUU9"/>
<evidence type="ECO:0000313" key="5">
    <source>
        <dbReference type="RefSeq" id="XP_016455918.1"/>
    </source>
</evidence>
<dbReference type="GO" id="GO:0016042">
    <property type="term" value="P:lipid catabolic process"/>
    <property type="evidence" value="ECO:0007669"/>
    <property type="project" value="UniProtKB-KW"/>
</dbReference>
<keyword evidence="2" id="KW-0378">Hydrolase</keyword>
<keyword evidence="3" id="KW-0443">Lipid metabolism</keyword>
<dbReference type="OMA" id="CKKRDEY"/>
<dbReference type="GO" id="GO:0016788">
    <property type="term" value="F:hydrolase activity, acting on ester bonds"/>
    <property type="evidence" value="ECO:0007669"/>
    <property type="project" value="InterPro"/>
</dbReference>
<accession>A0A1S3YUU9</accession>
<dbReference type="Gene3D" id="3.40.50.1110">
    <property type="entry name" value="SGNH hydrolase"/>
    <property type="match status" value="1"/>
</dbReference>
<organism evidence="4 5">
    <name type="scientific">Nicotiana tabacum</name>
    <name type="common">Common tobacco</name>
    <dbReference type="NCBI Taxonomy" id="4097"/>
    <lineage>
        <taxon>Eukaryota</taxon>
        <taxon>Viridiplantae</taxon>
        <taxon>Streptophyta</taxon>
        <taxon>Embryophyta</taxon>
        <taxon>Tracheophyta</taxon>
        <taxon>Spermatophyta</taxon>
        <taxon>Magnoliopsida</taxon>
        <taxon>eudicotyledons</taxon>
        <taxon>Gunneridae</taxon>
        <taxon>Pentapetalae</taxon>
        <taxon>asterids</taxon>
        <taxon>lamiids</taxon>
        <taxon>Solanales</taxon>
        <taxon>Solanaceae</taxon>
        <taxon>Nicotianoideae</taxon>
        <taxon>Nicotianeae</taxon>
        <taxon>Nicotiana</taxon>
    </lineage>
</organism>
<dbReference type="CDD" id="cd01837">
    <property type="entry name" value="SGNH_plant_lipase_like"/>
    <property type="match status" value="1"/>
</dbReference>
<reference evidence="4" key="1">
    <citation type="journal article" date="2014" name="Nat. Commun.">
        <title>The tobacco genome sequence and its comparison with those of tomato and potato.</title>
        <authorList>
            <person name="Sierro N."/>
            <person name="Battey J.N."/>
            <person name="Ouadi S."/>
            <person name="Bakaher N."/>
            <person name="Bovet L."/>
            <person name="Willig A."/>
            <person name="Goepfert S."/>
            <person name="Peitsch M.C."/>
            <person name="Ivanov N.V."/>
        </authorList>
    </citation>
    <scope>NUCLEOTIDE SEQUENCE [LARGE SCALE GENOMIC DNA]</scope>
</reference>
<keyword evidence="4" id="KW-1185">Reference proteome</keyword>
<dbReference type="KEGG" id="nta:107779929"/>
<keyword evidence="3" id="KW-0442">Lipid degradation</keyword>
<dbReference type="InterPro" id="IPR051058">
    <property type="entry name" value="GDSL_Est/Lipase"/>
</dbReference>
<dbReference type="Proteomes" id="UP000790787">
    <property type="component" value="Chromosome 3"/>
</dbReference>
<sequence length="372" mass="40404">MGKLGDLLLHRVKILLLHAVVIWSSKLVIADVPAIFIFGDSTVDVGTNNYVNGSLATANNPYYGIDYPHHIATGRFSNGYNPADIIATHLGNYTESPPAFYALVQETSTTFKSSILRGVNFASGGSGILDDTGNPGFHHVVSLTQQIEQFQSVCENITEIYGDDDIASKLVANAFYLISVGSNDFFDQFRYNYNISAPELITDLSDTFANHLQNLYNLGARKFGIVSIPTIGCCPAIRSVTPGGACNETLNDFAQSFYNTTLSLLQNFSSKNPGVKFSLGNSYLMTKGVIDNAVASGFEEVESACCGTGPFGGNSKCTPKSDLCEKRDKYLFWDWFHPTQKASEMAALSLLYATGQEFVTPVNFSTLASIQL</sequence>
<evidence type="ECO:0000256" key="2">
    <source>
        <dbReference type="ARBA" id="ARBA00022801"/>
    </source>
</evidence>
<evidence type="ECO:0000313" key="4">
    <source>
        <dbReference type="Proteomes" id="UP000790787"/>
    </source>
</evidence>
<comment type="similarity">
    <text evidence="1">Belongs to the 'GDSL' lipolytic enzyme family.</text>
</comment>
<dbReference type="InterPro" id="IPR001087">
    <property type="entry name" value="GDSL"/>
</dbReference>
<proteinExistence type="inferred from homology"/>
<dbReference type="PANTHER" id="PTHR45648:SF101">
    <property type="entry name" value="ZINC FINGER PROTEIN"/>
    <property type="match status" value="1"/>
</dbReference>
<dbReference type="RefSeq" id="XP_016455918.1">
    <property type="nucleotide sequence ID" value="XM_016600432.1"/>
</dbReference>
<dbReference type="GeneID" id="107779929"/>
<dbReference type="Pfam" id="PF00657">
    <property type="entry name" value="Lipase_GDSL"/>
    <property type="match status" value="1"/>
</dbReference>
<dbReference type="InterPro" id="IPR036514">
    <property type="entry name" value="SGNH_hydro_sf"/>
</dbReference>
<reference evidence="5" key="2">
    <citation type="submission" date="2025-08" db="UniProtKB">
        <authorList>
            <consortium name="RefSeq"/>
        </authorList>
    </citation>
    <scope>IDENTIFICATION</scope>
</reference>
<gene>
    <name evidence="5" type="primary">LOC107779929</name>
</gene>
<dbReference type="PaxDb" id="4097-A0A1S3YUU9"/>
<protein>
    <submittedName>
        <fullName evidence="5">GDSL esterase/lipase At5g33370-like</fullName>
    </submittedName>
</protein>
<evidence type="ECO:0000256" key="1">
    <source>
        <dbReference type="ARBA" id="ARBA00008668"/>
    </source>
</evidence>
<name>A0A1S3YUU9_TOBAC</name>
<dbReference type="PANTHER" id="PTHR45648">
    <property type="entry name" value="GDSL LIPASE/ACYLHYDROLASE FAMILY PROTEIN (AFU_ORTHOLOGUE AFUA_4G14700)"/>
    <property type="match status" value="1"/>
</dbReference>
<dbReference type="InterPro" id="IPR035669">
    <property type="entry name" value="SGNH_plant_lipase-like"/>
</dbReference>
<evidence type="ECO:0000256" key="3">
    <source>
        <dbReference type="ARBA" id="ARBA00022963"/>
    </source>
</evidence>